<reference evidence="13 14" key="1">
    <citation type="submission" date="2025-04" db="UniProtKB">
        <authorList>
            <consortium name="RefSeq"/>
        </authorList>
    </citation>
    <scope>IDENTIFICATION</scope>
    <source>
        <tissue evidence="13 14">Tentacle</tissue>
    </source>
</reference>
<dbReference type="OrthoDB" id="5960984at2759"/>
<dbReference type="InterPro" id="IPR002153">
    <property type="entry name" value="TRPC_channel"/>
</dbReference>
<dbReference type="InterPro" id="IPR005821">
    <property type="entry name" value="Ion_trans_dom"/>
</dbReference>
<feature type="coiled-coil region" evidence="8">
    <location>
        <begin position="844"/>
        <end position="871"/>
    </location>
</feature>
<evidence type="ECO:0000256" key="3">
    <source>
        <dbReference type="ARBA" id="ARBA00022692"/>
    </source>
</evidence>
<evidence type="ECO:0000256" key="7">
    <source>
        <dbReference type="ARBA" id="ARBA00023303"/>
    </source>
</evidence>
<keyword evidence="5" id="KW-0406">Ion transport</keyword>
<feature type="transmembrane region" description="Helical" evidence="10">
    <location>
        <begin position="367"/>
        <end position="388"/>
    </location>
</feature>
<evidence type="ECO:0000313" key="12">
    <source>
        <dbReference type="Proteomes" id="UP000515163"/>
    </source>
</evidence>
<gene>
    <name evidence="13 14 15" type="primary">LOC116306379</name>
</gene>
<feature type="transmembrane region" description="Helical" evidence="10">
    <location>
        <begin position="193"/>
        <end position="217"/>
    </location>
</feature>
<proteinExistence type="predicted"/>
<evidence type="ECO:0000256" key="8">
    <source>
        <dbReference type="SAM" id="Coils"/>
    </source>
</evidence>
<feature type="transmembrane region" description="Helical" evidence="10">
    <location>
        <begin position="400"/>
        <end position="429"/>
    </location>
</feature>
<evidence type="ECO:0000256" key="4">
    <source>
        <dbReference type="ARBA" id="ARBA00022989"/>
    </source>
</evidence>
<keyword evidence="3 10" id="KW-0812">Transmembrane</keyword>
<evidence type="ECO:0000256" key="10">
    <source>
        <dbReference type="SAM" id="Phobius"/>
    </source>
</evidence>
<organism evidence="12 14">
    <name type="scientific">Actinia tenebrosa</name>
    <name type="common">Australian red waratah sea anemone</name>
    <dbReference type="NCBI Taxonomy" id="6105"/>
    <lineage>
        <taxon>Eukaryota</taxon>
        <taxon>Metazoa</taxon>
        <taxon>Cnidaria</taxon>
        <taxon>Anthozoa</taxon>
        <taxon>Hexacorallia</taxon>
        <taxon>Actiniaria</taxon>
        <taxon>Actiniidae</taxon>
        <taxon>Actinia</taxon>
    </lineage>
</organism>
<sequence length="886" mass="102690">MAEVIVELKDLKKRNESEKVSHTQGGTVLQKDAVNESEGSSENTHDDLAYKKKQRKEKWVNKMIESGIDRVKLLKPSMLKGQPTNSLEKAMEYSFRLKERAQYSSVDEAELKVIGTSMEEYAFYLIEPLKNDIIKRAIFKGKEFDHIAEKAVLLKQKKFLAHPVMYDLLRKRWARRFYSWQFITLFDLDCFKWWFLSLWTPFDCFFFPVIFFVLFVIRKFGGLREKRGIDKKDAFEIYHDYFTTPYFIFQRDTLSYLVLLALHFAMSIRPSTLHFAVVEWIILLFFLGRFMMEVYQAVNGLKNEKEKMKEGIAKRQRIRNKLSKMLYKYLSDQWNVLDATTLIVYVIILILRVITWSAYTSVSNNRLLAVAGYFYGLNCMLLTLRVFGHIMEFKKTTGTIQIALFQIIGAVLAVFGQFFAVLVAFSLAISKIRMTELSYAGTQSTVSFKSWWNIARHLFWSLLIEPELLQSSDETSSVLIQILYGLFLIMAVVMLMNMMIALLTNTYQQVEDNAFYEWSYKKAATINTYCNYHSVPVPFNIISLTFLLARYLCKKICCHECSTADIDNDPEKERHRGSAMDKKTPFSQMIIELESIYYSVYGDEFPITGDRLDHVMKHTEDNRQLIGHIAERLFNYGSGTTEGVVSDRRQKWDVKGIGILENRLSYDSCECHQCSRDYKQYHGAKYLEPLSPEMPGFEILIVEASKTNHDLILGVVDDDFDLHKIPGMEGNTVGYQVGKEIICDATTQRGNCLPKIDHLPEMADRGDLLGCELLYGRESNDDLYILFTLNGRKIGEGTIENGNSNAKRLYAFVSIGSQEISVRFKQRYLKHVSHDKVDHTSILMKQLLDQLTVLNKNYSDLKQEVQSIRSEMRKDPESEKKVIAPF</sequence>
<dbReference type="Pfam" id="PF00520">
    <property type="entry name" value="Ion_trans"/>
    <property type="match status" value="1"/>
</dbReference>
<comment type="subcellular location">
    <subcellularLocation>
        <location evidence="1">Membrane</location>
        <topology evidence="1">Multi-pass membrane protein</topology>
    </subcellularLocation>
</comment>
<protein>
    <submittedName>
        <fullName evidence="13 14">Transient receptor potential-gamma protein-like</fullName>
    </submittedName>
</protein>
<dbReference type="RefSeq" id="XP_031572286.1">
    <property type="nucleotide sequence ID" value="XM_031716426.1"/>
</dbReference>
<dbReference type="RefSeq" id="XP_031572284.1">
    <property type="nucleotide sequence ID" value="XM_031716424.1"/>
</dbReference>
<dbReference type="Proteomes" id="UP000515163">
    <property type="component" value="Unplaced"/>
</dbReference>
<evidence type="ECO:0000313" key="15">
    <source>
        <dbReference type="RefSeq" id="XP_031572287.1"/>
    </source>
</evidence>
<dbReference type="PANTHER" id="PTHR10117:SF54">
    <property type="entry name" value="TRANSIENT RECEPTOR POTENTIAL-GAMMA PROTEIN"/>
    <property type="match status" value="1"/>
</dbReference>
<dbReference type="Gene3D" id="2.60.120.920">
    <property type="match status" value="1"/>
</dbReference>
<evidence type="ECO:0000259" key="11">
    <source>
        <dbReference type="Pfam" id="PF00520"/>
    </source>
</evidence>
<dbReference type="PRINTS" id="PR01097">
    <property type="entry name" value="TRNSRECEPTRP"/>
</dbReference>
<accession>A0A6P8IXW9</accession>
<dbReference type="RefSeq" id="XP_031572287.1">
    <property type="nucleotide sequence ID" value="XM_031716427.1"/>
</dbReference>
<evidence type="ECO:0000256" key="6">
    <source>
        <dbReference type="ARBA" id="ARBA00023136"/>
    </source>
</evidence>
<evidence type="ECO:0000256" key="9">
    <source>
        <dbReference type="SAM" id="MobiDB-lite"/>
    </source>
</evidence>
<feature type="transmembrane region" description="Helical" evidence="10">
    <location>
        <begin position="273"/>
        <end position="292"/>
    </location>
</feature>
<keyword evidence="12" id="KW-1185">Reference proteome</keyword>
<keyword evidence="6 10" id="KW-0472">Membrane</keyword>
<dbReference type="InterPro" id="IPR043136">
    <property type="entry name" value="B30.2/SPRY_sf"/>
</dbReference>
<evidence type="ECO:0000256" key="1">
    <source>
        <dbReference type="ARBA" id="ARBA00004141"/>
    </source>
</evidence>
<feature type="unsure residue" description="I or L" evidence="14">
    <location>
        <position position="337"/>
    </location>
</feature>
<keyword evidence="2" id="KW-0813">Transport</keyword>
<feature type="transmembrane region" description="Helical" evidence="10">
    <location>
        <begin position="482"/>
        <end position="503"/>
    </location>
</feature>
<feature type="domain" description="Ion transport" evidence="11">
    <location>
        <begin position="258"/>
        <end position="513"/>
    </location>
</feature>
<dbReference type="GO" id="GO:0015279">
    <property type="term" value="F:store-operated calcium channel activity"/>
    <property type="evidence" value="ECO:0007669"/>
    <property type="project" value="TreeGrafter"/>
</dbReference>
<evidence type="ECO:0000313" key="13">
    <source>
        <dbReference type="RefSeq" id="XP_031572284.1"/>
    </source>
</evidence>
<keyword evidence="7" id="KW-0407">Ion channel</keyword>
<feature type="transmembrane region" description="Helical" evidence="10">
    <location>
        <begin position="334"/>
        <end position="355"/>
    </location>
</feature>
<dbReference type="GO" id="GO:0034703">
    <property type="term" value="C:cation channel complex"/>
    <property type="evidence" value="ECO:0007669"/>
    <property type="project" value="TreeGrafter"/>
</dbReference>
<feature type="region of interest" description="Disordered" evidence="9">
    <location>
        <begin position="13"/>
        <end position="49"/>
    </location>
</feature>
<dbReference type="PANTHER" id="PTHR10117">
    <property type="entry name" value="TRANSIENT RECEPTOR POTENTIAL CHANNEL"/>
    <property type="match status" value="1"/>
</dbReference>
<dbReference type="KEGG" id="aten:116306379"/>
<dbReference type="GO" id="GO:0051480">
    <property type="term" value="P:regulation of cytosolic calcium ion concentration"/>
    <property type="evidence" value="ECO:0007669"/>
    <property type="project" value="TreeGrafter"/>
</dbReference>
<evidence type="ECO:0000313" key="14">
    <source>
        <dbReference type="RefSeq" id="XP_031572286.1"/>
    </source>
</evidence>
<dbReference type="GO" id="GO:0070679">
    <property type="term" value="F:inositol 1,4,5 trisphosphate binding"/>
    <property type="evidence" value="ECO:0007669"/>
    <property type="project" value="TreeGrafter"/>
</dbReference>
<keyword evidence="8" id="KW-0175">Coiled coil</keyword>
<evidence type="ECO:0000256" key="5">
    <source>
        <dbReference type="ARBA" id="ARBA00023065"/>
    </source>
</evidence>
<keyword evidence="4 10" id="KW-1133">Transmembrane helix</keyword>
<dbReference type="AlphaFoldDB" id="A0A6P8IXW9"/>
<evidence type="ECO:0000256" key="2">
    <source>
        <dbReference type="ARBA" id="ARBA00022448"/>
    </source>
</evidence>
<dbReference type="GO" id="GO:0005886">
    <property type="term" value="C:plasma membrane"/>
    <property type="evidence" value="ECO:0007669"/>
    <property type="project" value="TreeGrafter"/>
</dbReference>
<name>A0A6P8IXW9_ACTTE</name>